<name>A0ABN7X9A0_GIGMA</name>
<gene>
    <name evidence="2" type="ORF">GMARGA_LOCUS39440</name>
</gene>
<dbReference type="EMBL" id="CAJVQB010094113">
    <property type="protein sequence ID" value="CAG8848947.1"/>
    <property type="molecule type" value="Genomic_DNA"/>
</dbReference>
<proteinExistence type="predicted"/>
<feature type="non-terminal residue" evidence="2">
    <location>
        <position position="67"/>
    </location>
</feature>
<evidence type="ECO:0000313" key="2">
    <source>
        <dbReference type="EMBL" id="CAG8848947.1"/>
    </source>
</evidence>
<dbReference type="Proteomes" id="UP000789901">
    <property type="component" value="Unassembled WGS sequence"/>
</dbReference>
<organism evidence="2 3">
    <name type="scientific">Gigaspora margarita</name>
    <dbReference type="NCBI Taxonomy" id="4874"/>
    <lineage>
        <taxon>Eukaryota</taxon>
        <taxon>Fungi</taxon>
        <taxon>Fungi incertae sedis</taxon>
        <taxon>Mucoromycota</taxon>
        <taxon>Glomeromycotina</taxon>
        <taxon>Glomeromycetes</taxon>
        <taxon>Diversisporales</taxon>
        <taxon>Gigasporaceae</taxon>
        <taxon>Gigaspora</taxon>
    </lineage>
</organism>
<feature type="compositionally biased region" description="Basic residues" evidence="1">
    <location>
        <begin position="58"/>
        <end position="67"/>
    </location>
</feature>
<reference evidence="2 3" key="1">
    <citation type="submission" date="2021-06" db="EMBL/GenBank/DDBJ databases">
        <authorList>
            <person name="Kallberg Y."/>
            <person name="Tangrot J."/>
            <person name="Rosling A."/>
        </authorList>
    </citation>
    <scope>NUCLEOTIDE SEQUENCE [LARGE SCALE GENOMIC DNA]</scope>
    <source>
        <strain evidence="2 3">120-4 pot B 10/14</strain>
    </source>
</reference>
<comment type="caution">
    <text evidence="2">The sequence shown here is derived from an EMBL/GenBank/DDBJ whole genome shotgun (WGS) entry which is preliminary data.</text>
</comment>
<sequence length="67" mass="7415">FSESSQSSGTLAIANMLDNNLGLNSPMNISQLLDQKELLLNETTQKKHSSSSIEKFSNKKAKKFGER</sequence>
<evidence type="ECO:0000256" key="1">
    <source>
        <dbReference type="SAM" id="MobiDB-lite"/>
    </source>
</evidence>
<keyword evidence="3" id="KW-1185">Reference proteome</keyword>
<protein>
    <submittedName>
        <fullName evidence="2">19636_t:CDS:1</fullName>
    </submittedName>
</protein>
<accession>A0ABN7X9A0</accession>
<evidence type="ECO:0000313" key="3">
    <source>
        <dbReference type="Proteomes" id="UP000789901"/>
    </source>
</evidence>
<feature type="region of interest" description="Disordered" evidence="1">
    <location>
        <begin position="43"/>
        <end position="67"/>
    </location>
</feature>
<feature type="non-terminal residue" evidence="2">
    <location>
        <position position="1"/>
    </location>
</feature>